<feature type="compositionally biased region" description="Basic and acidic residues" evidence="1">
    <location>
        <begin position="196"/>
        <end position="209"/>
    </location>
</feature>
<comment type="caution">
    <text evidence="3">The sequence shown here is derived from an EMBL/GenBank/DDBJ whole genome shotgun (WGS) entry which is preliminary data.</text>
</comment>
<name>A0A9P6M4Y3_MORAP</name>
<reference evidence="3" key="1">
    <citation type="journal article" date="2020" name="Fungal Divers.">
        <title>Resolving the Mortierellaceae phylogeny through synthesis of multi-gene phylogenetics and phylogenomics.</title>
        <authorList>
            <person name="Vandepol N."/>
            <person name="Liber J."/>
            <person name="Desiro A."/>
            <person name="Na H."/>
            <person name="Kennedy M."/>
            <person name="Barry K."/>
            <person name="Grigoriev I.V."/>
            <person name="Miller A.N."/>
            <person name="O'Donnell K."/>
            <person name="Stajich J.E."/>
            <person name="Bonito G."/>
        </authorList>
    </citation>
    <scope>NUCLEOTIDE SEQUENCE</scope>
    <source>
        <strain evidence="3">CK1249</strain>
    </source>
</reference>
<dbReference type="Pfam" id="PF08603">
    <property type="entry name" value="CAP_C"/>
    <property type="match status" value="1"/>
</dbReference>
<dbReference type="InterPro" id="IPR016098">
    <property type="entry name" value="CAP/MinC_C"/>
</dbReference>
<dbReference type="GO" id="GO:0007010">
    <property type="term" value="P:cytoskeleton organization"/>
    <property type="evidence" value="ECO:0007669"/>
    <property type="project" value="InterPro"/>
</dbReference>
<feature type="domain" description="C-CAP/cofactor C-like" evidence="2">
    <location>
        <begin position="16"/>
        <end position="138"/>
    </location>
</feature>
<dbReference type="AlphaFoldDB" id="A0A9P6M4Y3"/>
<dbReference type="OrthoDB" id="2522835at2759"/>
<evidence type="ECO:0000259" key="2">
    <source>
        <dbReference type="PROSITE" id="PS51329"/>
    </source>
</evidence>
<dbReference type="PROSITE" id="PS51329">
    <property type="entry name" value="C_CAP_COFACTOR_C"/>
    <property type="match status" value="1"/>
</dbReference>
<dbReference type="Gene3D" id="2.160.20.70">
    <property type="match status" value="1"/>
</dbReference>
<dbReference type="GO" id="GO:0003779">
    <property type="term" value="F:actin binding"/>
    <property type="evidence" value="ECO:0007669"/>
    <property type="project" value="InterPro"/>
</dbReference>
<proteinExistence type="predicted"/>
<evidence type="ECO:0000313" key="3">
    <source>
        <dbReference type="EMBL" id="KAF9965692.1"/>
    </source>
</evidence>
<evidence type="ECO:0000313" key="4">
    <source>
        <dbReference type="Proteomes" id="UP000738359"/>
    </source>
</evidence>
<dbReference type="EMBL" id="JAAAHY010000230">
    <property type="protein sequence ID" value="KAF9965692.1"/>
    <property type="molecule type" value="Genomic_DNA"/>
</dbReference>
<organism evidence="3 4">
    <name type="scientific">Mortierella alpina</name>
    <name type="common">Oleaginous fungus</name>
    <name type="synonym">Mortierella renispora</name>
    <dbReference type="NCBI Taxonomy" id="64518"/>
    <lineage>
        <taxon>Eukaryota</taxon>
        <taxon>Fungi</taxon>
        <taxon>Fungi incertae sedis</taxon>
        <taxon>Mucoromycota</taxon>
        <taxon>Mortierellomycotina</taxon>
        <taxon>Mortierellomycetes</taxon>
        <taxon>Mortierellales</taxon>
        <taxon>Mortierellaceae</taxon>
        <taxon>Mortierella</taxon>
    </lineage>
</organism>
<protein>
    <recommendedName>
        <fullName evidence="2">C-CAP/cofactor C-like domain-containing protein</fullName>
    </recommendedName>
</protein>
<evidence type="ECO:0000256" key="1">
    <source>
        <dbReference type="SAM" id="MobiDB-lite"/>
    </source>
</evidence>
<keyword evidence="4" id="KW-1185">Reference proteome</keyword>
<dbReference type="InterPro" id="IPR013912">
    <property type="entry name" value="Adenylate_cyclase-assoc_CAP_C"/>
</dbReference>
<dbReference type="InterPro" id="IPR036223">
    <property type="entry name" value="CAP_C_sf"/>
</dbReference>
<sequence length="218" mass="24718">MISVKDQIKQLNERFATKSNVKESSTHLVKDVKNVEHEVIEVLDRKALYILQCENCVYTVQGRPIKISVENCKNVTLKIEGKVLTGTVDVWKGEQIALEFETCVSVLQLDNIQSITIKVPEAEYFGSMFWAGVEDINLHFGEEKHSLNYSDLQKKNPELESATGQFKTTVALDGSLKTQAMVRLESGYPATLAEEERLQRQQQRKEEVLRGAQAEEDD</sequence>
<accession>A0A9P6M4Y3</accession>
<gene>
    <name evidence="3" type="ORF">BGZ70_004326</name>
</gene>
<dbReference type="Proteomes" id="UP000738359">
    <property type="component" value="Unassembled WGS sequence"/>
</dbReference>
<dbReference type="InterPro" id="IPR017901">
    <property type="entry name" value="C-CAP_CF_C-like"/>
</dbReference>
<dbReference type="SUPFAM" id="SSF69340">
    <property type="entry name" value="C-terminal domain of adenylylcyclase associated protein"/>
    <property type="match status" value="1"/>
</dbReference>
<feature type="region of interest" description="Disordered" evidence="1">
    <location>
        <begin position="196"/>
        <end position="218"/>
    </location>
</feature>